<feature type="compositionally biased region" description="Pro residues" evidence="1">
    <location>
        <begin position="37"/>
        <end position="49"/>
    </location>
</feature>
<organism evidence="2 3">
    <name type="scientific">Pogonophryne albipinna</name>
    <dbReference type="NCBI Taxonomy" id="1090488"/>
    <lineage>
        <taxon>Eukaryota</taxon>
        <taxon>Metazoa</taxon>
        <taxon>Chordata</taxon>
        <taxon>Craniata</taxon>
        <taxon>Vertebrata</taxon>
        <taxon>Euteleostomi</taxon>
        <taxon>Actinopterygii</taxon>
        <taxon>Neopterygii</taxon>
        <taxon>Teleostei</taxon>
        <taxon>Neoteleostei</taxon>
        <taxon>Acanthomorphata</taxon>
        <taxon>Eupercaria</taxon>
        <taxon>Perciformes</taxon>
        <taxon>Notothenioidei</taxon>
        <taxon>Pogonophryne</taxon>
    </lineage>
</organism>
<feature type="non-terminal residue" evidence="2">
    <location>
        <position position="83"/>
    </location>
</feature>
<dbReference type="EMBL" id="JAPTMU010000008">
    <property type="protein sequence ID" value="KAJ4939375.1"/>
    <property type="molecule type" value="Genomic_DNA"/>
</dbReference>
<name>A0AAD6FL30_9TELE</name>
<feature type="non-terminal residue" evidence="2">
    <location>
        <position position="1"/>
    </location>
</feature>
<accession>A0AAD6FL30</accession>
<gene>
    <name evidence="2" type="ORF">JOQ06_028824</name>
</gene>
<keyword evidence="3" id="KW-1185">Reference proteome</keyword>
<protein>
    <submittedName>
        <fullName evidence="2">Uncharacterized protein</fullName>
    </submittedName>
</protein>
<dbReference type="Proteomes" id="UP001219934">
    <property type="component" value="Unassembled WGS sequence"/>
</dbReference>
<proteinExistence type="predicted"/>
<comment type="caution">
    <text evidence="2">The sequence shown here is derived from an EMBL/GenBank/DDBJ whole genome shotgun (WGS) entry which is preliminary data.</text>
</comment>
<evidence type="ECO:0000313" key="2">
    <source>
        <dbReference type="EMBL" id="KAJ4939375.1"/>
    </source>
</evidence>
<sequence>TALASFNLSLEAGKAHWDIVLHRNHALWGHLSASSATPPPIPLSPPPPGTISQGEPQHGGNPNREELSVAHLGMINLSYVANK</sequence>
<feature type="region of interest" description="Disordered" evidence="1">
    <location>
        <begin position="31"/>
        <end position="65"/>
    </location>
</feature>
<dbReference type="AlphaFoldDB" id="A0AAD6FL30"/>
<evidence type="ECO:0000313" key="3">
    <source>
        <dbReference type="Proteomes" id="UP001219934"/>
    </source>
</evidence>
<evidence type="ECO:0000256" key="1">
    <source>
        <dbReference type="SAM" id="MobiDB-lite"/>
    </source>
</evidence>
<reference evidence="2" key="1">
    <citation type="submission" date="2022-11" db="EMBL/GenBank/DDBJ databases">
        <title>Chromosome-level genome of Pogonophryne albipinna.</title>
        <authorList>
            <person name="Jo E."/>
        </authorList>
    </citation>
    <scope>NUCLEOTIDE SEQUENCE</scope>
    <source>
        <strain evidence="2">SGF0006</strain>
        <tissue evidence="2">Muscle</tissue>
    </source>
</reference>